<proteinExistence type="inferred from homology"/>
<evidence type="ECO:0000313" key="5">
    <source>
        <dbReference type="EMBL" id="KAK9096914.1"/>
    </source>
</evidence>
<feature type="region of interest" description="Disordered" evidence="4">
    <location>
        <begin position="754"/>
        <end position="790"/>
    </location>
</feature>
<feature type="compositionally biased region" description="Polar residues" evidence="4">
    <location>
        <begin position="147"/>
        <end position="156"/>
    </location>
</feature>
<feature type="coiled-coil region" evidence="3">
    <location>
        <begin position="231"/>
        <end position="286"/>
    </location>
</feature>
<feature type="compositionally biased region" description="Basic and acidic residues" evidence="4">
    <location>
        <begin position="38"/>
        <end position="54"/>
    </location>
</feature>
<dbReference type="Pfam" id="PF05701">
    <property type="entry name" value="WEMBL"/>
    <property type="match status" value="1"/>
</dbReference>
<evidence type="ECO:0000256" key="1">
    <source>
        <dbReference type="ARBA" id="ARBA00005485"/>
    </source>
</evidence>
<feature type="region of interest" description="Disordered" evidence="4">
    <location>
        <begin position="1"/>
        <end position="59"/>
    </location>
</feature>
<feature type="region of interest" description="Disordered" evidence="4">
    <location>
        <begin position="458"/>
        <end position="488"/>
    </location>
</feature>
<feature type="compositionally biased region" description="Basic and acidic residues" evidence="4">
    <location>
        <begin position="470"/>
        <end position="480"/>
    </location>
</feature>
<comment type="caution">
    <text evidence="5">The sequence shown here is derived from an EMBL/GenBank/DDBJ whole genome shotgun (WGS) entry which is preliminary data.</text>
</comment>
<evidence type="ECO:0008006" key="7">
    <source>
        <dbReference type="Google" id="ProtNLM"/>
    </source>
</evidence>
<reference evidence="5 6" key="1">
    <citation type="submission" date="2024-01" db="EMBL/GenBank/DDBJ databases">
        <title>Genome assemblies of Stephania.</title>
        <authorList>
            <person name="Yang L."/>
        </authorList>
    </citation>
    <scope>NUCLEOTIDE SEQUENCE [LARGE SCALE GENOMIC DNA]</scope>
    <source>
        <strain evidence="5">QJT</strain>
        <tissue evidence="5">Leaf</tissue>
    </source>
</reference>
<dbReference type="GO" id="GO:0009903">
    <property type="term" value="P:chloroplast avoidance movement"/>
    <property type="evidence" value="ECO:0007669"/>
    <property type="project" value="TreeGrafter"/>
</dbReference>
<keyword evidence="2 3" id="KW-0175">Coiled coil</keyword>
<sequence>MNIAEETTPVVQSASTSATLQPQGSPNAKTEFASSSASEEKPQNECQNKEKEDSEIADATRNVYNETKVGLDSHISAENAVKFGNKDVAVEAASSVSHDYPSANPLENLSSMQNDSPKKPNTGDYINIAKVQLGDGVSPRSPASRGTRATESSTNESPREQQKIVTASASLKGLKNIDPLEHKQINAIGVVDTTAPIESVKEAVSKFGGILDWKEHKIQTVERQKSIQKELQLVQEESFTYNEQLEEAEDEKTSTLNELNSTRRLVEELKLSVEQAELEERQAKQDSELIKLRVEEMERGIAHEASVAAKAQFEVARERNAAANAELKAVKDELKKIQAECDSLTVEKNMEAKRAEEALSASTESEKNLEEIMLELIAVKKRLESAEAMRLEAEDQRTLLAMSREKDSLTSESELKQAEEVVNELNQQILSSDNLKLKVNTAEALLLHLKAELKAYSNKGSNQGSSVEEGSLRVDQKEPSNETQLGFPESNTFFKDVLKEAITSTTDAVEEIKLNTEKARTEVNQLTDMSESLKSEIEKEKSELANQKREVKVWEEVASLEAELNSIKAEVALIQMKEKEVREKALELPDMLRQAAKEADQSKSTADSANDELIKAKQAVDQVQASASTIESKLNAARKEIEAATASERLVLGVAKTLEKNDLIAKTNGKNSPAEVSLTLREQCDLSKRVHEAVEQDNLRVAAQLEMAKESEHQTMEKLEEVSLEMATKKVELQNALEKAEKAAEEKLGVEQELRNWRSDHEQQRLGNEADPEITKSSKSLTTSSEHVKEPKSFASRVSAIMKLKTTLNMFMPTNAEENEPSQEAKLTKKKRRSWFPRIVLFFSKKRVQEH</sequence>
<evidence type="ECO:0000256" key="3">
    <source>
        <dbReference type="SAM" id="Coils"/>
    </source>
</evidence>
<keyword evidence="6" id="KW-1185">Reference proteome</keyword>
<gene>
    <name evidence="5" type="ORF">Sjap_022411</name>
</gene>
<feature type="coiled-coil region" evidence="3">
    <location>
        <begin position="509"/>
        <end position="647"/>
    </location>
</feature>
<accession>A0AAP0HSS9</accession>
<feature type="compositionally biased region" description="Low complexity" evidence="4">
    <location>
        <begin position="775"/>
        <end position="785"/>
    </location>
</feature>
<feature type="compositionally biased region" description="Basic and acidic residues" evidence="4">
    <location>
        <begin position="754"/>
        <end position="764"/>
    </location>
</feature>
<dbReference type="GO" id="GO:0009904">
    <property type="term" value="P:chloroplast accumulation movement"/>
    <property type="evidence" value="ECO:0007669"/>
    <property type="project" value="TreeGrafter"/>
</dbReference>
<dbReference type="Proteomes" id="UP001417504">
    <property type="component" value="Unassembled WGS sequence"/>
</dbReference>
<name>A0AAP0HSS9_9MAGN</name>
<evidence type="ECO:0000256" key="4">
    <source>
        <dbReference type="SAM" id="MobiDB-lite"/>
    </source>
</evidence>
<evidence type="ECO:0000256" key="2">
    <source>
        <dbReference type="ARBA" id="ARBA00023054"/>
    </source>
</evidence>
<feature type="compositionally biased region" description="Polar residues" evidence="4">
    <location>
        <begin position="458"/>
        <end position="468"/>
    </location>
</feature>
<feature type="compositionally biased region" description="Polar residues" evidence="4">
    <location>
        <begin position="9"/>
        <end position="37"/>
    </location>
</feature>
<protein>
    <recommendedName>
        <fullName evidence="7">Protein WEAK CHLOROPLAST MOVEMENT UNDER BLUE LIGHT 1-like</fullName>
    </recommendedName>
</protein>
<dbReference type="PANTHER" id="PTHR32054:SF31">
    <property type="entry name" value="PROTEIN WEAK CHLOROPLAST MOVEMENT UNDER BLUE LIGHT 1"/>
    <property type="match status" value="1"/>
</dbReference>
<comment type="similarity">
    <text evidence="1">Belongs to the WEB family.</text>
</comment>
<feature type="compositionally biased region" description="Polar residues" evidence="4">
    <location>
        <begin position="105"/>
        <end position="115"/>
    </location>
</feature>
<dbReference type="EMBL" id="JBBNAE010000009">
    <property type="protein sequence ID" value="KAK9096914.1"/>
    <property type="molecule type" value="Genomic_DNA"/>
</dbReference>
<feature type="region of interest" description="Disordered" evidence="4">
    <location>
        <begin position="91"/>
        <end position="162"/>
    </location>
</feature>
<evidence type="ECO:0000313" key="6">
    <source>
        <dbReference type="Proteomes" id="UP001417504"/>
    </source>
</evidence>
<dbReference type="AlphaFoldDB" id="A0AAP0HSS9"/>
<dbReference type="GO" id="GO:0005829">
    <property type="term" value="C:cytosol"/>
    <property type="evidence" value="ECO:0007669"/>
    <property type="project" value="TreeGrafter"/>
</dbReference>
<organism evidence="5 6">
    <name type="scientific">Stephania japonica</name>
    <dbReference type="NCBI Taxonomy" id="461633"/>
    <lineage>
        <taxon>Eukaryota</taxon>
        <taxon>Viridiplantae</taxon>
        <taxon>Streptophyta</taxon>
        <taxon>Embryophyta</taxon>
        <taxon>Tracheophyta</taxon>
        <taxon>Spermatophyta</taxon>
        <taxon>Magnoliopsida</taxon>
        <taxon>Ranunculales</taxon>
        <taxon>Menispermaceae</taxon>
        <taxon>Menispermoideae</taxon>
        <taxon>Cissampelideae</taxon>
        <taxon>Stephania</taxon>
    </lineage>
</organism>
<dbReference type="InterPro" id="IPR008545">
    <property type="entry name" value="Web"/>
</dbReference>
<dbReference type="PANTHER" id="PTHR32054">
    <property type="entry name" value="HEAVY CHAIN, PUTATIVE, EXPRESSED-RELATED-RELATED"/>
    <property type="match status" value="1"/>
</dbReference>